<dbReference type="Proteomes" id="UP000515960">
    <property type="component" value="Chromosome"/>
</dbReference>
<reference evidence="2 3" key="1">
    <citation type="submission" date="2020-08" db="EMBL/GenBank/DDBJ databases">
        <authorList>
            <person name="Liu C."/>
            <person name="Sun Q."/>
        </authorList>
    </citation>
    <scope>NUCLEOTIDE SEQUENCE [LARGE SCALE GENOMIC DNA]</scope>
    <source>
        <strain evidence="2 3">NSJ-62</strain>
    </source>
</reference>
<keyword evidence="1" id="KW-1133">Transmembrane helix</keyword>
<feature type="transmembrane region" description="Helical" evidence="1">
    <location>
        <begin position="253"/>
        <end position="271"/>
    </location>
</feature>
<name>A0A7G9B1L1_9FIRM</name>
<feature type="transmembrane region" description="Helical" evidence="1">
    <location>
        <begin position="21"/>
        <end position="43"/>
    </location>
</feature>
<accession>A0A7G9B1L1</accession>
<proteinExistence type="predicted"/>
<evidence type="ECO:0008006" key="4">
    <source>
        <dbReference type="Google" id="ProtNLM"/>
    </source>
</evidence>
<evidence type="ECO:0000313" key="3">
    <source>
        <dbReference type="Proteomes" id="UP000515960"/>
    </source>
</evidence>
<feature type="transmembrane region" description="Helical" evidence="1">
    <location>
        <begin position="166"/>
        <end position="187"/>
    </location>
</feature>
<dbReference type="InterPro" id="IPR027268">
    <property type="entry name" value="Peptidase_M4/M1_CTD_sf"/>
</dbReference>
<dbReference type="KEGG" id="ohi:H8790_08045"/>
<keyword evidence="1" id="KW-0472">Membrane</keyword>
<dbReference type="Gene3D" id="1.10.390.10">
    <property type="entry name" value="Neutral Protease Domain 2"/>
    <property type="match status" value="1"/>
</dbReference>
<evidence type="ECO:0000313" key="2">
    <source>
        <dbReference type="EMBL" id="QNL43442.1"/>
    </source>
</evidence>
<protein>
    <recommendedName>
        <fullName evidence="4">Peptidase M1 membrane alanine aminopeptidase domain-containing protein</fullName>
    </recommendedName>
</protein>
<feature type="transmembrane region" description="Helical" evidence="1">
    <location>
        <begin position="207"/>
        <end position="232"/>
    </location>
</feature>
<gene>
    <name evidence="2" type="ORF">H8790_08045</name>
</gene>
<organism evidence="2 3">
    <name type="scientific">Oscillibacter hominis</name>
    <dbReference type="NCBI Taxonomy" id="2763056"/>
    <lineage>
        <taxon>Bacteria</taxon>
        <taxon>Bacillati</taxon>
        <taxon>Bacillota</taxon>
        <taxon>Clostridia</taxon>
        <taxon>Eubacteriales</taxon>
        <taxon>Oscillospiraceae</taxon>
        <taxon>Oscillibacter</taxon>
    </lineage>
</organism>
<dbReference type="EMBL" id="CP060490">
    <property type="protein sequence ID" value="QNL43442.1"/>
    <property type="molecule type" value="Genomic_DNA"/>
</dbReference>
<sequence length="728" mass="79694">MKGPSLYLVELKRLARNPLTYLLAGLSALAPMAGYGVLILTIGDSMSALYLANPMLAGGVLGAILFSLMVLLSLDQARRSGIRDVSDAIVNPMRMAAARLAAVWTVAGLTAAAVFLSYLPYTMWKLDIVFSLSDYTLSVCLLFLSGPAMGSLAASALWQLVRRLDVSLLGVLAALAVSLGGDCRRFFLTQWCVPLVPTLSDAFGSAIVWRTALYSRAVWLGLIGGAWLLSLLCVRQYGRGAIGSFLRHARRSALPILAAVLLCGGGLLWRWQPFSDHSPANWMEWMDQEEDRFNEALALEKTALQVGIESYLLGTMSGDAAFTIHNSSGQPQELYFELKCGYQVYSVSANGKAIPFEDLHNDMIASRELRCTLPAEEEIELQIRYGGMPKMWNEMESQLNADTISSQSVTMTSKALAPTVANCVAVPDEAEISLRIALKGDLVPVGTGTATLLGTSDDGTNSWLVEDTGTDRLFLYAGDFITTELAAGDGTSIDFCYSRKYRERLENGALDLMEKAIQYCTATYGPRSGDDGFQIIQTTAFNFGGFAVSGISGMGESYFSDENLADPDKGPGSAEILAHEIIHQWWGLGATLTDLEDPYWSDEGITVYTTYRLMCQVMGREYAHRYYVEKWENTMAQLSESFYQRHPEYLSRLPERYRNDVSANAAGANWYDGNALMIYRAAEQVGETALDAIWATLYQEGGTEMPPYITLGDFLGACGLEEGDVQRG</sequence>
<feature type="transmembrane region" description="Helical" evidence="1">
    <location>
        <begin position="55"/>
        <end position="74"/>
    </location>
</feature>
<keyword evidence="1" id="KW-0812">Transmembrane</keyword>
<feature type="transmembrane region" description="Helical" evidence="1">
    <location>
        <begin position="135"/>
        <end position="154"/>
    </location>
</feature>
<dbReference type="SUPFAM" id="SSF55486">
    <property type="entry name" value="Metalloproteases ('zincins'), catalytic domain"/>
    <property type="match status" value="1"/>
</dbReference>
<keyword evidence="3" id="KW-1185">Reference proteome</keyword>
<feature type="transmembrane region" description="Helical" evidence="1">
    <location>
        <begin position="101"/>
        <end position="123"/>
    </location>
</feature>
<dbReference type="AlphaFoldDB" id="A0A7G9B1L1"/>
<evidence type="ECO:0000256" key="1">
    <source>
        <dbReference type="SAM" id="Phobius"/>
    </source>
</evidence>
<dbReference type="RefSeq" id="WP_187332033.1">
    <property type="nucleotide sequence ID" value="NZ_CP060490.1"/>
</dbReference>